<feature type="non-terminal residue" evidence="1">
    <location>
        <position position="265"/>
    </location>
</feature>
<comment type="caution">
    <text evidence="1">The sequence shown here is derived from an EMBL/GenBank/DDBJ whole genome shotgun (WGS) entry which is preliminary data.</text>
</comment>
<accession>A0ACC1HDP0</accession>
<organism evidence="1 2">
    <name type="scientific">Spiromyces aspiralis</name>
    <dbReference type="NCBI Taxonomy" id="68401"/>
    <lineage>
        <taxon>Eukaryota</taxon>
        <taxon>Fungi</taxon>
        <taxon>Fungi incertae sedis</taxon>
        <taxon>Zoopagomycota</taxon>
        <taxon>Kickxellomycotina</taxon>
        <taxon>Kickxellomycetes</taxon>
        <taxon>Kickxellales</taxon>
        <taxon>Kickxellaceae</taxon>
        <taxon>Spiromyces</taxon>
    </lineage>
</organism>
<gene>
    <name evidence="1" type="primary">GUS1_3</name>
    <name evidence="1" type="ORF">EV182_007919</name>
</gene>
<evidence type="ECO:0000313" key="1">
    <source>
        <dbReference type="EMBL" id="KAJ1670929.1"/>
    </source>
</evidence>
<keyword evidence="2" id="KW-1185">Reference proteome</keyword>
<protein>
    <submittedName>
        <fullName evidence="1">Glutamate--tRNA ligase</fullName>
        <ecNumber evidence="1">6.1.1.17</ecNumber>
    </submittedName>
</protein>
<dbReference type="EC" id="6.1.1.17" evidence="1"/>
<dbReference type="EMBL" id="JAMZIH010009002">
    <property type="protein sequence ID" value="KAJ1670929.1"/>
    <property type="molecule type" value="Genomic_DNA"/>
</dbReference>
<dbReference type="Proteomes" id="UP001145114">
    <property type="component" value="Unassembled WGS sequence"/>
</dbReference>
<sequence>MKQGTEFGQKCCLRAKMSVDNKNKAMRDPVIYRVNLTPHHRTGSIWKVYPTYDFACPIVDSFEGVTHALRSNEYTDREPQYRWFLKALNLRSVHIEGYSRVNFVYTLLSKRKLQWFVSQGRVEGWDDPRFPTVRGIVRRGLTIEALREYMLSQGASKNNMLLEWDKLWALNKKVIDPKAPRHTAVLSSDMVTAKVANVPNTPFTKEISKHKKNAALGTKFTSYTDTIVLDQYDAASFEQDEEITLMDWGNVVVKSIERGSDGKVT</sequence>
<proteinExistence type="predicted"/>
<evidence type="ECO:0000313" key="2">
    <source>
        <dbReference type="Proteomes" id="UP001145114"/>
    </source>
</evidence>
<reference evidence="1" key="1">
    <citation type="submission" date="2022-06" db="EMBL/GenBank/DDBJ databases">
        <title>Phylogenomic reconstructions and comparative analyses of Kickxellomycotina fungi.</title>
        <authorList>
            <person name="Reynolds N.K."/>
            <person name="Stajich J.E."/>
            <person name="Barry K."/>
            <person name="Grigoriev I.V."/>
            <person name="Crous P."/>
            <person name="Smith M.E."/>
        </authorList>
    </citation>
    <scope>NUCLEOTIDE SEQUENCE</scope>
    <source>
        <strain evidence="1">RSA 2271</strain>
    </source>
</reference>
<name>A0ACC1HDP0_9FUNG</name>
<keyword evidence="1" id="KW-0436">Ligase</keyword>